<keyword evidence="2 4" id="KW-0125">Carotenoid biosynthesis</keyword>
<dbReference type="SUPFAM" id="SSF51905">
    <property type="entry name" value="FAD/NAD(P)-binding domain"/>
    <property type="match status" value="1"/>
</dbReference>
<dbReference type="EMBL" id="CP097463">
    <property type="protein sequence ID" value="WAX57934.1"/>
    <property type="molecule type" value="Genomic_DNA"/>
</dbReference>
<keyword evidence="7" id="KW-1185">Reference proteome</keyword>
<accession>A0ABY7JZU9</accession>
<dbReference type="Gene3D" id="3.50.50.60">
    <property type="entry name" value="FAD/NAD(P)-binding domain"/>
    <property type="match status" value="2"/>
</dbReference>
<evidence type="ECO:0000313" key="7">
    <source>
        <dbReference type="Proteomes" id="UP001164693"/>
    </source>
</evidence>
<name>A0ABY7JZU9_9ACTN</name>
<comment type="similarity">
    <text evidence="4">Belongs to the carotenoid/retinoid oxidoreductase family.</text>
</comment>
<evidence type="ECO:0000256" key="2">
    <source>
        <dbReference type="ARBA" id="ARBA00022746"/>
    </source>
</evidence>
<gene>
    <name evidence="6" type="primary">crtI</name>
    <name evidence="6" type="ORF">M6B22_04000</name>
</gene>
<keyword evidence="3 4" id="KW-0560">Oxidoreductase</keyword>
<dbReference type="EC" id="1.-.-.-" evidence="6"/>
<evidence type="ECO:0000256" key="3">
    <source>
        <dbReference type="ARBA" id="ARBA00023002"/>
    </source>
</evidence>
<evidence type="ECO:0000313" key="6">
    <source>
        <dbReference type="EMBL" id="WAX57934.1"/>
    </source>
</evidence>
<dbReference type="PANTHER" id="PTHR43734:SF1">
    <property type="entry name" value="PHYTOENE DESATURASE"/>
    <property type="match status" value="1"/>
</dbReference>
<protein>
    <submittedName>
        <fullName evidence="6">Phytoene desaturase family protein</fullName>
        <ecNumber evidence="6">1.-.-.-</ecNumber>
    </submittedName>
</protein>
<dbReference type="RefSeq" id="WP_269444483.1">
    <property type="nucleotide sequence ID" value="NZ_CP097463.1"/>
</dbReference>
<dbReference type="GO" id="GO:0016491">
    <property type="term" value="F:oxidoreductase activity"/>
    <property type="evidence" value="ECO:0007669"/>
    <property type="project" value="UniProtKB-KW"/>
</dbReference>
<reference evidence="6" key="1">
    <citation type="submission" date="2022-05" db="EMBL/GenBank/DDBJ databases">
        <title>Jatrophihabitans sp. SB3-54 whole genome sequence.</title>
        <authorList>
            <person name="Suh M.K."/>
            <person name="Eom M.K."/>
            <person name="Kim J.S."/>
            <person name="Kim H.S."/>
            <person name="Do H.E."/>
            <person name="Shin Y.K."/>
            <person name="Lee J.-S."/>
        </authorList>
    </citation>
    <scope>NUCLEOTIDE SEQUENCE</scope>
    <source>
        <strain evidence="6">SB3-54</strain>
    </source>
</reference>
<dbReference type="InterPro" id="IPR002937">
    <property type="entry name" value="Amino_oxidase"/>
</dbReference>
<proteinExistence type="inferred from homology"/>
<dbReference type="Pfam" id="PF01593">
    <property type="entry name" value="Amino_oxidase"/>
    <property type="match status" value="1"/>
</dbReference>
<feature type="domain" description="Amine oxidase" evidence="5">
    <location>
        <begin position="18"/>
        <end position="491"/>
    </location>
</feature>
<dbReference type="InterPro" id="IPR036188">
    <property type="entry name" value="FAD/NAD-bd_sf"/>
</dbReference>
<dbReference type="Proteomes" id="UP001164693">
    <property type="component" value="Chromosome"/>
</dbReference>
<evidence type="ECO:0000256" key="4">
    <source>
        <dbReference type="RuleBase" id="RU362075"/>
    </source>
</evidence>
<dbReference type="PANTHER" id="PTHR43734">
    <property type="entry name" value="PHYTOENE DESATURASE"/>
    <property type="match status" value="1"/>
</dbReference>
<dbReference type="NCBIfam" id="TIGR02734">
    <property type="entry name" value="crtI_fam"/>
    <property type="match status" value="1"/>
</dbReference>
<dbReference type="InterPro" id="IPR014105">
    <property type="entry name" value="Carotenoid/retinoid_OxRdtase"/>
</dbReference>
<comment type="pathway">
    <text evidence="1 4">Carotenoid biosynthesis.</text>
</comment>
<sequence length="497" mass="53032">MRTVPGPTSSVVVVGAGLGGLSAALHLAGAGRSVTVLEREAVPGGRCGLIRDHGYRFDTGPTVLTMPQLLARPFQAVGEDLADWLTLHRLDPAYRARFADGSSIDVRADVDAMAGEIAATCGAEDADGYRRLVAHLRRLYELELPHFIDRNLDSPLQLAGRPLAALVALGAFGRLARKVGSFVRDDRLRRLFTFQAMYAGLAPSRALAIYAVITYMDCVEGVYFPEGGMHAIPTAMAEAAARHGVRVRYSTAVERVEVAGGRARAVITATGERIPADVVVINADLPTACAQLLPPGYTPPRARRLRYSPSAVVLHAGSSADYPDSVHHTIDFGSAWERTFAQVIDRGELMGDPSFLLTTPTRTDASLAPAGRNSYYALFPAPNLARPTIDWATEGPRYRDRIVATLQERGYPGFGDAIECEYLITPADWRAQGLAAGAPFAAAHTFGQTGPFRTATLHPGIENLVFAGSNTQPGVGVPMVLISGRLAAERITGPVAG</sequence>
<evidence type="ECO:0000259" key="5">
    <source>
        <dbReference type="Pfam" id="PF01593"/>
    </source>
</evidence>
<evidence type="ECO:0000256" key="1">
    <source>
        <dbReference type="ARBA" id="ARBA00004829"/>
    </source>
</evidence>
<organism evidence="6 7">
    <name type="scientific">Jatrophihabitans cynanchi</name>
    <dbReference type="NCBI Taxonomy" id="2944128"/>
    <lineage>
        <taxon>Bacteria</taxon>
        <taxon>Bacillati</taxon>
        <taxon>Actinomycetota</taxon>
        <taxon>Actinomycetes</taxon>
        <taxon>Jatrophihabitantales</taxon>
        <taxon>Jatrophihabitantaceae</taxon>
        <taxon>Jatrophihabitans</taxon>
    </lineage>
</organism>